<keyword evidence="1" id="KW-0175">Coiled coil</keyword>
<feature type="coiled-coil region" evidence="1">
    <location>
        <begin position="81"/>
        <end position="108"/>
    </location>
</feature>
<evidence type="ECO:0000313" key="3">
    <source>
        <dbReference type="Proteomes" id="UP000799444"/>
    </source>
</evidence>
<evidence type="ECO:0000313" key="2">
    <source>
        <dbReference type="EMBL" id="KAF2729605.1"/>
    </source>
</evidence>
<organism evidence="2 3">
    <name type="scientific">Polyplosphaeria fusca</name>
    <dbReference type="NCBI Taxonomy" id="682080"/>
    <lineage>
        <taxon>Eukaryota</taxon>
        <taxon>Fungi</taxon>
        <taxon>Dikarya</taxon>
        <taxon>Ascomycota</taxon>
        <taxon>Pezizomycotina</taxon>
        <taxon>Dothideomycetes</taxon>
        <taxon>Pleosporomycetidae</taxon>
        <taxon>Pleosporales</taxon>
        <taxon>Tetraplosphaeriaceae</taxon>
        <taxon>Polyplosphaeria</taxon>
    </lineage>
</organism>
<dbReference type="AlphaFoldDB" id="A0A9P4QNH6"/>
<name>A0A9P4QNH6_9PLEO</name>
<proteinExistence type="predicted"/>
<protein>
    <submittedName>
        <fullName evidence="2">Uncharacterized protein</fullName>
    </submittedName>
</protein>
<evidence type="ECO:0000256" key="1">
    <source>
        <dbReference type="SAM" id="Coils"/>
    </source>
</evidence>
<dbReference type="Proteomes" id="UP000799444">
    <property type="component" value="Unassembled WGS sequence"/>
</dbReference>
<sequence length="168" mass="19838">MNTTTEDVSIEFVRFLYEGEEIAVKSMDYLVKIMGPMLPQLVAARLHTFPRWLRMEFQSLFERQYKLHSAGVRLRAKKTYTADYEADMKKMEELVQKIKRDIHKLEAKWPEDGPVEAALFLAKLNLFVLPRIKGMKKTHWRLKRVQMKENDARRHLAHLLVLGVQLSK</sequence>
<keyword evidence="3" id="KW-1185">Reference proteome</keyword>
<comment type="caution">
    <text evidence="2">The sequence shown here is derived from an EMBL/GenBank/DDBJ whole genome shotgun (WGS) entry which is preliminary data.</text>
</comment>
<gene>
    <name evidence="2" type="ORF">EJ04DRAFT_568489</name>
</gene>
<accession>A0A9P4QNH6</accession>
<dbReference type="EMBL" id="ML996240">
    <property type="protein sequence ID" value="KAF2729605.1"/>
    <property type="molecule type" value="Genomic_DNA"/>
</dbReference>
<reference evidence="2" key="1">
    <citation type="journal article" date="2020" name="Stud. Mycol.">
        <title>101 Dothideomycetes genomes: a test case for predicting lifestyles and emergence of pathogens.</title>
        <authorList>
            <person name="Haridas S."/>
            <person name="Albert R."/>
            <person name="Binder M."/>
            <person name="Bloem J."/>
            <person name="Labutti K."/>
            <person name="Salamov A."/>
            <person name="Andreopoulos B."/>
            <person name="Baker S."/>
            <person name="Barry K."/>
            <person name="Bills G."/>
            <person name="Bluhm B."/>
            <person name="Cannon C."/>
            <person name="Castanera R."/>
            <person name="Culley D."/>
            <person name="Daum C."/>
            <person name="Ezra D."/>
            <person name="Gonzalez J."/>
            <person name="Henrissat B."/>
            <person name="Kuo A."/>
            <person name="Liang C."/>
            <person name="Lipzen A."/>
            <person name="Lutzoni F."/>
            <person name="Magnuson J."/>
            <person name="Mondo S."/>
            <person name="Nolan M."/>
            <person name="Ohm R."/>
            <person name="Pangilinan J."/>
            <person name="Park H.-J."/>
            <person name="Ramirez L."/>
            <person name="Alfaro M."/>
            <person name="Sun H."/>
            <person name="Tritt A."/>
            <person name="Yoshinaga Y."/>
            <person name="Zwiers L.-H."/>
            <person name="Turgeon B."/>
            <person name="Goodwin S."/>
            <person name="Spatafora J."/>
            <person name="Crous P."/>
            <person name="Grigoriev I."/>
        </authorList>
    </citation>
    <scope>NUCLEOTIDE SEQUENCE</scope>
    <source>
        <strain evidence="2">CBS 125425</strain>
    </source>
</reference>